<evidence type="ECO:0000313" key="3">
    <source>
        <dbReference type="Proteomes" id="UP000540423"/>
    </source>
</evidence>
<reference evidence="2 3" key="1">
    <citation type="submission" date="2020-08" db="EMBL/GenBank/DDBJ databases">
        <title>Genomic Encyclopedia of Type Strains, Phase IV (KMG-IV): sequencing the most valuable type-strain genomes for metagenomic binning, comparative biology and taxonomic classification.</title>
        <authorList>
            <person name="Goeker M."/>
        </authorList>
    </citation>
    <scope>NUCLEOTIDE SEQUENCE [LARGE SCALE GENOMIC DNA]</scope>
    <source>
        <strain evidence="2 3">DSM 40141</strain>
    </source>
</reference>
<dbReference type="EMBL" id="JACHEM010000037">
    <property type="protein sequence ID" value="MBB6440086.1"/>
    <property type="molecule type" value="Genomic_DNA"/>
</dbReference>
<evidence type="ECO:0000313" key="2">
    <source>
        <dbReference type="EMBL" id="MBB6440086.1"/>
    </source>
</evidence>
<feature type="compositionally biased region" description="Polar residues" evidence="1">
    <location>
        <begin position="1"/>
        <end position="10"/>
    </location>
</feature>
<gene>
    <name evidence="2" type="ORF">HNQ79_006599</name>
</gene>
<feature type="compositionally biased region" description="Gly residues" evidence="1">
    <location>
        <begin position="60"/>
        <end position="73"/>
    </location>
</feature>
<protein>
    <submittedName>
        <fullName evidence="2">Uncharacterized protein</fullName>
    </submittedName>
</protein>
<comment type="caution">
    <text evidence="2">The sequence shown here is derived from an EMBL/GenBank/DDBJ whole genome shotgun (WGS) entry which is preliminary data.</text>
</comment>
<proteinExistence type="predicted"/>
<feature type="region of interest" description="Disordered" evidence="1">
    <location>
        <begin position="1"/>
        <end position="73"/>
    </location>
</feature>
<evidence type="ECO:0000256" key="1">
    <source>
        <dbReference type="SAM" id="MobiDB-lite"/>
    </source>
</evidence>
<accession>A0A7X0LUG8</accession>
<dbReference type="AlphaFoldDB" id="A0A7X0LUG8"/>
<organism evidence="2 3">
    <name type="scientific">Streptomyces candidus</name>
    <dbReference type="NCBI Taxonomy" id="67283"/>
    <lineage>
        <taxon>Bacteria</taxon>
        <taxon>Bacillati</taxon>
        <taxon>Actinomycetota</taxon>
        <taxon>Actinomycetes</taxon>
        <taxon>Kitasatosporales</taxon>
        <taxon>Streptomycetaceae</taxon>
        <taxon>Streptomyces</taxon>
    </lineage>
</organism>
<dbReference type="Proteomes" id="UP000540423">
    <property type="component" value="Unassembled WGS sequence"/>
</dbReference>
<keyword evidence="3" id="KW-1185">Reference proteome</keyword>
<sequence>MDVGATSVTAGHQMPTGEQTSEDIVGGHGTGFLGVDRTVDDDERKYPSVLLPPHRREGNCGPGRSGAYGGLSA</sequence>
<name>A0A7X0LUG8_9ACTN</name>